<gene>
    <name evidence="2" type="ORF">GCM10022223_62130</name>
</gene>
<dbReference type="RefSeq" id="WP_231487946.1">
    <property type="nucleotide sequence ID" value="NZ_BAAAZO010000012.1"/>
</dbReference>
<keyword evidence="1" id="KW-0472">Membrane</keyword>
<feature type="transmembrane region" description="Helical" evidence="1">
    <location>
        <begin position="192"/>
        <end position="212"/>
    </location>
</feature>
<feature type="transmembrane region" description="Helical" evidence="1">
    <location>
        <begin position="162"/>
        <end position="180"/>
    </location>
</feature>
<protein>
    <submittedName>
        <fullName evidence="2">Uncharacterized protein</fullName>
    </submittedName>
</protein>
<dbReference type="EMBL" id="BAAAZO010000012">
    <property type="protein sequence ID" value="GAA3635291.1"/>
    <property type="molecule type" value="Genomic_DNA"/>
</dbReference>
<evidence type="ECO:0000313" key="2">
    <source>
        <dbReference type="EMBL" id="GAA3635291.1"/>
    </source>
</evidence>
<name>A0ABP7ALC2_9ACTN</name>
<sequence length="290" mass="29653">MDDVDGSRSEVAAGALIAAAALALVVGSIGWLGQHAARTWWEGQGLPGEVELESLSQHTAAMTGTGLIAIAGAGLLVARGRVVLAGAALVGAVAGPMTLVAAPLSESLLRDDDSYDTTYTWHLIVGAALLGILATGTWWTSRHLRRAGVRNDHEASGGPPPLLSDSSLFVIVAGVCLTAQVPMMGNPERPQLIVATGWALLVAGCTVAGSSLNGWQTGLATLSCAAVLLLMALAYLRPGGWPGVAGWELLGQPPVILTSVTAVSFAAGPLLGFLTTVPRRRAAYLSTRPA</sequence>
<feature type="transmembrane region" description="Helical" evidence="1">
    <location>
        <begin position="12"/>
        <end position="32"/>
    </location>
</feature>
<evidence type="ECO:0000256" key="1">
    <source>
        <dbReference type="SAM" id="Phobius"/>
    </source>
</evidence>
<keyword evidence="1" id="KW-1133">Transmembrane helix</keyword>
<feature type="transmembrane region" description="Helical" evidence="1">
    <location>
        <begin position="219"/>
        <end position="236"/>
    </location>
</feature>
<feature type="transmembrane region" description="Helical" evidence="1">
    <location>
        <begin position="121"/>
        <end position="141"/>
    </location>
</feature>
<dbReference type="Proteomes" id="UP001501074">
    <property type="component" value="Unassembled WGS sequence"/>
</dbReference>
<feature type="transmembrane region" description="Helical" evidence="1">
    <location>
        <begin position="256"/>
        <end position="277"/>
    </location>
</feature>
<evidence type="ECO:0000313" key="3">
    <source>
        <dbReference type="Proteomes" id="UP001501074"/>
    </source>
</evidence>
<feature type="transmembrane region" description="Helical" evidence="1">
    <location>
        <begin position="59"/>
        <end position="77"/>
    </location>
</feature>
<reference evidence="3" key="1">
    <citation type="journal article" date="2019" name="Int. J. Syst. Evol. Microbiol.">
        <title>The Global Catalogue of Microorganisms (GCM) 10K type strain sequencing project: providing services to taxonomists for standard genome sequencing and annotation.</title>
        <authorList>
            <consortium name="The Broad Institute Genomics Platform"/>
            <consortium name="The Broad Institute Genome Sequencing Center for Infectious Disease"/>
            <person name="Wu L."/>
            <person name="Ma J."/>
        </authorList>
    </citation>
    <scope>NUCLEOTIDE SEQUENCE [LARGE SCALE GENOMIC DNA]</scope>
    <source>
        <strain evidence="3">JCM 16902</strain>
    </source>
</reference>
<keyword evidence="1" id="KW-0812">Transmembrane</keyword>
<comment type="caution">
    <text evidence="2">The sequence shown here is derived from an EMBL/GenBank/DDBJ whole genome shotgun (WGS) entry which is preliminary data.</text>
</comment>
<keyword evidence="3" id="KW-1185">Reference proteome</keyword>
<accession>A0ABP7ALC2</accession>
<proteinExistence type="predicted"/>
<organism evidence="2 3">
    <name type="scientific">Kineosporia mesophila</name>
    <dbReference type="NCBI Taxonomy" id="566012"/>
    <lineage>
        <taxon>Bacteria</taxon>
        <taxon>Bacillati</taxon>
        <taxon>Actinomycetota</taxon>
        <taxon>Actinomycetes</taxon>
        <taxon>Kineosporiales</taxon>
        <taxon>Kineosporiaceae</taxon>
        <taxon>Kineosporia</taxon>
    </lineage>
</organism>
<feature type="transmembrane region" description="Helical" evidence="1">
    <location>
        <begin position="82"/>
        <end position="101"/>
    </location>
</feature>